<dbReference type="GO" id="GO:0016020">
    <property type="term" value="C:membrane"/>
    <property type="evidence" value="ECO:0007669"/>
    <property type="project" value="InterPro"/>
</dbReference>
<keyword evidence="3" id="KW-0597">Phosphoprotein</keyword>
<dbReference type="CDD" id="cd16917">
    <property type="entry name" value="HATPase_UhpB-NarQ-NarX-like"/>
    <property type="match status" value="1"/>
</dbReference>
<evidence type="ECO:0000256" key="2">
    <source>
        <dbReference type="ARBA" id="ARBA00012438"/>
    </source>
</evidence>
<dbReference type="Proteomes" id="UP000528608">
    <property type="component" value="Unassembled WGS sequence"/>
</dbReference>
<dbReference type="Gene3D" id="1.20.5.1930">
    <property type="match status" value="1"/>
</dbReference>
<dbReference type="InterPro" id="IPR050482">
    <property type="entry name" value="Sensor_HK_TwoCompSys"/>
</dbReference>
<dbReference type="GO" id="GO:0000155">
    <property type="term" value="F:phosphorelay sensor kinase activity"/>
    <property type="evidence" value="ECO:0007669"/>
    <property type="project" value="InterPro"/>
</dbReference>
<keyword evidence="7" id="KW-0067">ATP-binding</keyword>
<dbReference type="GO" id="GO:0005524">
    <property type="term" value="F:ATP binding"/>
    <property type="evidence" value="ECO:0007669"/>
    <property type="project" value="UniProtKB-KW"/>
</dbReference>
<dbReference type="PANTHER" id="PTHR24421:SF10">
    <property type="entry name" value="NITRATE_NITRITE SENSOR PROTEIN NARQ"/>
    <property type="match status" value="1"/>
</dbReference>
<feature type="transmembrane region" description="Helical" evidence="10">
    <location>
        <begin position="151"/>
        <end position="171"/>
    </location>
</feature>
<evidence type="ECO:0000256" key="5">
    <source>
        <dbReference type="ARBA" id="ARBA00022741"/>
    </source>
</evidence>
<keyword evidence="10" id="KW-0812">Transmembrane</keyword>
<feature type="transmembrane region" description="Helical" evidence="10">
    <location>
        <begin position="128"/>
        <end position="145"/>
    </location>
</feature>
<evidence type="ECO:0000256" key="9">
    <source>
        <dbReference type="SAM" id="MobiDB-lite"/>
    </source>
</evidence>
<evidence type="ECO:0000256" key="4">
    <source>
        <dbReference type="ARBA" id="ARBA00022679"/>
    </source>
</evidence>
<keyword evidence="4" id="KW-0808">Transferase</keyword>
<keyword evidence="10" id="KW-1133">Transmembrane helix</keyword>
<gene>
    <name evidence="13" type="ORF">FHS36_006170</name>
</gene>
<dbReference type="RefSeq" id="WP_102917117.1">
    <property type="nucleotide sequence ID" value="NZ_JACHJF010000032.1"/>
</dbReference>
<keyword evidence="10" id="KW-0472">Membrane</keyword>
<dbReference type="GO" id="GO:0046983">
    <property type="term" value="F:protein dimerization activity"/>
    <property type="evidence" value="ECO:0007669"/>
    <property type="project" value="InterPro"/>
</dbReference>
<evidence type="ECO:0000313" key="14">
    <source>
        <dbReference type="Proteomes" id="UP000528608"/>
    </source>
</evidence>
<comment type="caution">
    <text evidence="13">The sequence shown here is derived from an EMBL/GenBank/DDBJ whole genome shotgun (WGS) entry which is preliminary data.</text>
</comment>
<reference evidence="13 14" key="1">
    <citation type="submission" date="2020-08" db="EMBL/GenBank/DDBJ databases">
        <title>Genomic Encyclopedia of Type Strains, Phase III (KMG-III): the genomes of soil and plant-associated and newly described type strains.</title>
        <authorList>
            <person name="Whitman W."/>
        </authorList>
    </citation>
    <scope>NUCLEOTIDE SEQUENCE [LARGE SCALE GENOMIC DNA]</scope>
    <source>
        <strain evidence="13 14">CECT 3259</strain>
    </source>
</reference>
<sequence length="396" mass="41645">MTPTPSLPANVTPPPRVRPRHTWLTAGLCGLWVTEGRLLSRGVSYSGQTGGGGHAHLVVWVAGLLVAACVLPWAQLGVRAVAAVGVSWSVTGYLLTAGEHLPVWGLTESAALLILLAVVAWRVPVRAAVPLGIALAAGVLTAPVRDADVPNTTVVAYALVVAGVAALGLCLRYRDAERERAVAAAREAERLELAGELHDFVSHHVAAMTLMAKATGSLTADERVAASLREIQEAGDEAMTSARRLLRVLNQDQPHRRPLPDLDRITDLVEDFRRTSPGTPDVTLRVDPGLDDAGPAPELAASVHRIVSEALSNVAKHSPDTSDVRVTLRGTDERLFVSVRNDGRRSASPAHRTPEDSGGLGLVGLTERADAIGGSLTAGPVPGGGWEVLAVLPVRR</sequence>
<proteinExistence type="predicted"/>
<evidence type="ECO:0000256" key="8">
    <source>
        <dbReference type="ARBA" id="ARBA00023012"/>
    </source>
</evidence>
<feature type="domain" description="Signal transduction histidine kinase subgroup 3 dimerisation and phosphoacceptor" evidence="12">
    <location>
        <begin position="189"/>
        <end position="252"/>
    </location>
</feature>
<accession>A0A7W8BHZ8</accession>
<evidence type="ECO:0000256" key="3">
    <source>
        <dbReference type="ARBA" id="ARBA00022553"/>
    </source>
</evidence>
<keyword evidence="5" id="KW-0547">Nucleotide-binding</keyword>
<keyword evidence="6 13" id="KW-0418">Kinase</keyword>
<evidence type="ECO:0000256" key="6">
    <source>
        <dbReference type="ARBA" id="ARBA00022777"/>
    </source>
</evidence>
<dbReference type="SUPFAM" id="SSF55874">
    <property type="entry name" value="ATPase domain of HSP90 chaperone/DNA topoisomerase II/histidine kinase"/>
    <property type="match status" value="1"/>
</dbReference>
<evidence type="ECO:0000256" key="1">
    <source>
        <dbReference type="ARBA" id="ARBA00000085"/>
    </source>
</evidence>
<dbReference type="EC" id="2.7.13.3" evidence="2"/>
<comment type="catalytic activity">
    <reaction evidence="1">
        <text>ATP + protein L-histidine = ADP + protein N-phospho-L-histidine.</text>
        <dbReference type="EC" id="2.7.13.3"/>
    </reaction>
</comment>
<evidence type="ECO:0000313" key="13">
    <source>
        <dbReference type="EMBL" id="MBB5122696.1"/>
    </source>
</evidence>
<keyword evidence="8" id="KW-0902">Two-component regulatory system</keyword>
<evidence type="ECO:0000256" key="7">
    <source>
        <dbReference type="ARBA" id="ARBA00022840"/>
    </source>
</evidence>
<dbReference type="EMBL" id="JACHJF010000032">
    <property type="protein sequence ID" value="MBB5122696.1"/>
    <property type="molecule type" value="Genomic_DNA"/>
</dbReference>
<organism evidence="13 14">
    <name type="scientific">Streptomyces eurocidicus</name>
    <name type="common">Streptoverticillium eurocidicus</name>
    <dbReference type="NCBI Taxonomy" id="66423"/>
    <lineage>
        <taxon>Bacteria</taxon>
        <taxon>Bacillati</taxon>
        <taxon>Actinomycetota</taxon>
        <taxon>Actinomycetes</taxon>
        <taxon>Kitasatosporales</taxon>
        <taxon>Streptomycetaceae</taxon>
        <taxon>Streptomyces</taxon>
    </lineage>
</organism>
<feature type="domain" description="Histidine kinase/HSP90-like ATPase" evidence="11">
    <location>
        <begin position="302"/>
        <end position="395"/>
    </location>
</feature>
<name>A0A7W8BHZ8_STREU</name>
<dbReference type="OrthoDB" id="227596at2"/>
<dbReference type="Gene3D" id="3.30.565.10">
    <property type="entry name" value="Histidine kinase-like ATPase, C-terminal domain"/>
    <property type="match status" value="1"/>
</dbReference>
<feature type="transmembrane region" description="Helical" evidence="10">
    <location>
        <begin position="78"/>
        <end position="95"/>
    </location>
</feature>
<dbReference type="AlphaFoldDB" id="A0A7W8BHZ8"/>
<dbReference type="PANTHER" id="PTHR24421">
    <property type="entry name" value="NITRATE/NITRITE SENSOR PROTEIN NARX-RELATED"/>
    <property type="match status" value="1"/>
</dbReference>
<dbReference type="Pfam" id="PF07730">
    <property type="entry name" value="HisKA_3"/>
    <property type="match status" value="1"/>
</dbReference>
<dbReference type="Pfam" id="PF02518">
    <property type="entry name" value="HATPase_c"/>
    <property type="match status" value="1"/>
</dbReference>
<protein>
    <recommendedName>
        <fullName evidence="2">histidine kinase</fullName>
        <ecNumber evidence="2">2.7.13.3</ecNumber>
    </recommendedName>
</protein>
<dbReference type="InterPro" id="IPR011712">
    <property type="entry name" value="Sig_transdc_His_kin_sub3_dim/P"/>
</dbReference>
<evidence type="ECO:0000256" key="10">
    <source>
        <dbReference type="SAM" id="Phobius"/>
    </source>
</evidence>
<feature type="transmembrane region" description="Helical" evidence="10">
    <location>
        <begin position="53"/>
        <end position="71"/>
    </location>
</feature>
<dbReference type="InterPro" id="IPR036890">
    <property type="entry name" value="HATPase_C_sf"/>
</dbReference>
<evidence type="ECO:0000259" key="11">
    <source>
        <dbReference type="Pfam" id="PF02518"/>
    </source>
</evidence>
<dbReference type="InterPro" id="IPR003594">
    <property type="entry name" value="HATPase_dom"/>
</dbReference>
<feature type="region of interest" description="Disordered" evidence="9">
    <location>
        <begin position="341"/>
        <end position="361"/>
    </location>
</feature>
<feature type="transmembrane region" description="Helical" evidence="10">
    <location>
        <begin position="101"/>
        <end position="121"/>
    </location>
</feature>
<evidence type="ECO:0000259" key="12">
    <source>
        <dbReference type="Pfam" id="PF07730"/>
    </source>
</evidence>